<dbReference type="PROSITE" id="PS51733">
    <property type="entry name" value="BPL_LPL_CATALYTIC"/>
    <property type="match status" value="1"/>
</dbReference>
<dbReference type="GO" id="GO:0016740">
    <property type="term" value="F:transferase activity"/>
    <property type="evidence" value="ECO:0007669"/>
    <property type="project" value="UniProtKB-ARBA"/>
</dbReference>
<keyword evidence="1 3" id="KW-0436">Ligase</keyword>
<dbReference type="PANTHER" id="PTHR12835:SF5">
    <property type="entry name" value="BIOTIN--PROTEIN LIGASE"/>
    <property type="match status" value="1"/>
</dbReference>
<feature type="domain" description="BPL/LPL catalytic" evidence="2">
    <location>
        <begin position="4"/>
        <end position="196"/>
    </location>
</feature>
<dbReference type="Pfam" id="PF03099">
    <property type="entry name" value="BPL_LplA_LipB"/>
    <property type="match status" value="1"/>
</dbReference>
<dbReference type="EMBL" id="BCMG01000005">
    <property type="protein sequence ID" value="GAX01173.1"/>
    <property type="molecule type" value="Genomic_DNA"/>
</dbReference>
<dbReference type="InterPro" id="IPR004143">
    <property type="entry name" value="BPL_LPL_catalytic"/>
</dbReference>
<proteinExistence type="predicted"/>
<accession>A0A1Z5IHE0</accession>
<dbReference type="AlphaFoldDB" id="A0A1Z5IHE0"/>
<dbReference type="PANTHER" id="PTHR12835">
    <property type="entry name" value="BIOTIN PROTEIN LIGASE"/>
    <property type="match status" value="1"/>
</dbReference>
<dbReference type="GO" id="GO:0009249">
    <property type="term" value="P:protein lipoylation"/>
    <property type="evidence" value="ECO:0007669"/>
    <property type="project" value="UniProtKB-ARBA"/>
</dbReference>
<dbReference type="CDD" id="cd16442">
    <property type="entry name" value="BPL"/>
    <property type="match status" value="1"/>
</dbReference>
<sequence>MDDNDIENALNTQTDAKLSLLHFATIGSTNQYAKQLCEHTAYQTPCVVWADQQTAGVGKFSRPFYSAANGGLYTTLIMPNLLISAPKVGLFTTSLAMATVSAIQTCFNLTVDVKWVNDIYLHDRKIAGILVEQGAHNAIIIGIGINLFQQNFPNEIQKTAGNLLTAAPSETIRQQFFITLISQLYQSCFTYTNLKFLSDYKRHLMLMDHRIQLQLGRSVITGTVTDINQLGQLVIVDATTHQHRSIPAGEVTKVFP</sequence>
<dbReference type="InterPro" id="IPR004408">
    <property type="entry name" value="Biotin_CoA_COase_ligase"/>
</dbReference>
<dbReference type="RefSeq" id="WP_159459467.1">
    <property type="nucleotide sequence ID" value="NZ_BCMG01000005.1"/>
</dbReference>
<comment type="caution">
    <text evidence="3">The sequence shown here is derived from an EMBL/GenBank/DDBJ whole genome shotgun (WGS) entry which is preliminary data.</text>
</comment>
<dbReference type="InterPro" id="IPR045864">
    <property type="entry name" value="aa-tRNA-synth_II/BPL/LPL"/>
</dbReference>
<dbReference type="OrthoDB" id="9807064at2"/>
<keyword evidence="4" id="KW-1185">Reference proteome</keyword>
<organism evidence="3 4">
    <name type="scientific">Secundilactobacillus silagei JCM 19001</name>
    <dbReference type="NCBI Taxonomy" id="1302250"/>
    <lineage>
        <taxon>Bacteria</taxon>
        <taxon>Bacillati</taxon>
        <taxon>Bacillota</taxon>
        <taxon>Bacilli</taxon>
        <taxon>Lactobacillales</taxon>
        <taxon>Lactobacillaceae</taxon>
        <taxon>Secundilactobacillus</taxon>
    </lineage>
</organism>
<dbReference type="Proteomes" id="UP000198402">
    <property type="component" value="Unassembled WGS sequence"/>
</dbReference>
<dbReference type="GO" id="GO:0004077">
    <property type="term" value="F:biotin--[biotin carboxyl-carrier protein] ligase activity"/>
    <property type="evidence" value="ECO:0007669"/>
    <property type="project" value="InterPro"/>
</dbReference>
<reference evidence="3 4" key="1">
    <citation type="submission" date="2015-11" db="EMBL/GenBank/DDBJ databases">
        <title>Draft genome sequences of new species of the genus Lactobacillus isolated from orchardgrass silage.</title>
        <authorList>
            <person name="Tohno M."/>
            <person name="Tanizawa Y."/>
            <person name="Arita M."/>
        </authorList>
    </citation>
    <scope>NUCLEOTIDE SEQUENCE [LARGE SCALE GENOMIC DNA]</scope>
    <source>
        <strain evidence="3 4">IWT126</strain>
    </source>
</reference>
<evidence type="ECO:0000313" key="4">
    <source>
        <dbReference type="Proteomes" id="UP000198402"/>
    </source>
</evidence>
<dbReference type="STRING" id="1302250.GCA_001313225_01806"/>
<evidence type="ECO:0000259" key="2">
    <source>
        <dbReference type="PROSITE" id="PS51733"/>
    </source>
</evidence>
<evidence type="ECO:0000256" key="1">
    <source>
        <dbReference type="ARBA" id="ARBA00022598"/>
    </source>
</evidence>
<gene>
    <name evidence="3" type="primary">birA</name>
    <name evidence="3" type="ORF">IWT126_01198</name>
</gene>
<dbReference type="Gene3D" id="3.30.930.10">
    <property type="entry name" value="Bira Bifunctional Protein, Domain 2"/>
    <property type="match status" value="1"/>
</dbReference>
<evidence type="ECO:0000313" key="3">
    <source>
        <dbReference type="EMBL" id="GAX01173.1"/>
    </source>
</evidence>
<protein>
    <submittedName>
        <fullName evidence="3">Biotin-[acetyl-CoA-carboxylase] ligase</fullName>
    </submittedName>
</protein>
<dbReference type="NCBIfam" id="TIGR00121">
    <property type="entry name" value="birA_ligase"/>
    <property type="match status" value="1"/>
</dbReference>
<dbReference type="SUPFAM" id="SSF55681">
    <property type="entry name" value="Class II aaRS and biotin synthetases"/>
    <property type="match status" value="1"/>
</dbReference>
<name>A0A1Z5IHE0_9LACO</name>
<dbReference type="GO" id="GO:0005737">
    <property type="term" value="C:cytoplasm"/>
    <property type="evidence" value="ECO:0007669"/>
    <property type="project" value="TreeGrafter"/>
</dbReference>